<protein>
    <submittedName>
        <fullName evidence="1">Uncharacterized protein</fullName>
    </submittedName>
</protein>
<dbReference type="EMBL" id="LAZR01010944">
    <property type="protein sequence ID" value="KKM64223.1"/>
    <property type="molecule type" value="Genomic_DNA"/>
</dbReference>
<sequence>MKSKRIIQLIKLSGENQKLTILAAKEQNEP</sequence>
<name>A0A0F9J3V8_9ZZZZ</name>
<organism evidence="1">
    <name type="scientific">marine sediment metagenome</name>
    <dbReference type="NCBI Taxonomy" id="412755"/>
    <lineage>
        <taxon>unclassified sequences</taxon>
        <taxon>metagenomes</taxon>
        <taxon>ecological metagenomes</taxon>
    </lineage>
</organism>
<dbReference type="AlphaFoldDB" id="A0A0F9J3V8"/>
<comment type="caution">
    <text evidence="1">The sequence shown here is derived from an EMBL/GenBank/DDBJ whole genome shotgun (WGS) entry which is preliminary data.</text>
</comment>
<reference evidence="1" key="1">
    <citation type="journal article" date="2015" name="Nature">
        <title>Complex archaea that bridge the gap between prokaryotes and eukaryotes.</title>
        <authorList>
            <person name="Spang A."/>
            <person name="Saw J.H."/>
            <person name="Jorgensen S.L."/>
            <person name="Zaremba-Niedzwiedzka K."/>
            <person name="Martijn J."/>
            <person name="Lind A.E."/>
            <person name="van Eijk R."/>
            <person name="Schleper C."/>
            <person name="Guy L."/>
            <person name="Ettema T.J."/>
        </authorList>
    </citation>
    <scope>NUCLEOTIDE SEQUENCE</scope>
</reference>
<evidence type="ECO:0000313" key="1">
    <source>
        <dbReference type="EMBL" id="KKM64223.1"/>
    </source>
</evidence>
<gene>
    <name evidence="1" type="ORF">LCGC14_1503610</name>
</gene>
<accession>A0A0F9J3V8</accession>
<proteinExistence type="predicted"/>